<keyword evidence="2" id="KW-0812">Transmembrane</keyword>
<evidence type="ECO:0000313" key="4">
    <source>
        <dbReference type="Proteomes" id="UP000660262"/>
    </source>
</evidence>
<name>A0A830HAE6_9CHLO</name>
<reference evidence="3" key="1">
    <citation type="submission" date="2020-10" db="EMBL/GenBank/DDBJ databases">
        <title>Unveiling of a novel bifunctional photoreceptor, Dualchrome1, isolated from a cosmopolitan green alga.</title>
        <authorList>
            <person name="Suzuki S."/>
            <person name="Kawachi M."/>
        </authorList>
    </citation>
    <scope>NUCLEOTIDE SEQUENCE</scope>
    <source>
        <strain evidence="3">NIES 2893</strain>
    </source>
</reference>
<feature type="region of interest" description="Disordered" evidence="1">
    <location>
        <begin position="240"/>
        <end position="259"/>
    </location>
</feature>
<evidence type="ECO:0000313" key="3">
    <source>
        <dbReference type="EMBL" id="GHP03612.1"/>
    </source>
</evidence>
<keyword evidence="4" id="KW-1185">Reference proteome</keyword>
<feature type="compositionally biased region" description="Polar residues" evidence="1">
    <location>
        <begin position="144"/>
        <end position="171"/>
    </location>
</feature>
<dbReference type="AlphaFoldDB" id="A0A830HAE6"/>
<feature type="region of interest" description="Disordered" evidence="1">
    <location>
        <begin position="1"/>
        <end position="20"/>
    </location>
</feature>
<accession>A0A830HAE6</accession>
<dbReference type="EMBL" id="BNJQ01000005">
    <property type="protein sequence ID" value="GHP03612.1"/>
    <property type="molecule type" value="Genomic_DNA"/>
</dbReference>
<comment type="caution">
    <text evidence="3">The sequence shown here is derived from an EMBL/GenBank/DDBJ whole genome shotgun (WGS) entry which is preliminary data.</text>
</comment>
<keyword evidence="2" id="KW-0472">Membrane</keyword>
<gene>
    <name evidence="3" type="ORF">PPROV_000236700</name>
</gene>
<sequence length="471" mass="52075">MEWVKAGEGEEQQKEERETTSRVRVYLMGLGLGVGRKLPAPLGSILFPPPLLGAFQHLPPTCFMAAPARPRARGSRPVHVARGSNLVAPVRLTRSPRAFVPRALASSQPSRRAQDRNDNEDLDWLPTPARSKATPRPQEEARATQEQQSDAEAAGTSAQTNAKDNQSSSLNDWYSASASTSAEWFYAQTTTTASQETQQTDEEFYDDGDSYDDESYANDKPLFQEEDALPWEQTDNATYAGGAYGRNSFDDDEETDTPDVSPLLREELEALLPVSGTGASYSYYWGGVDTILRRLSISLAGLLITTNLNALLAATASLYFVWAPAALSARRNAPLRRFKHAALWHARILSVSREQAPPRRTNTTPPATTTVMLGDGSGARMEVRVPSAGHRKIRGLAVGAPAELVVVSDDASMARFKAVRDIFLPATDEFVCDFPFLERTIMRALSRDVAFERGERQRQEVQSRRRRVRRS</sequence>
<dbReference type="OrthoDB" id="191206at2759"/>
<keyword evidence="2" id="KW-1133">Transmembrane helix</keyword>
<protein>
    <submittedName>
        <fullName evidence="3">Uncharacterized protein</fullName>
    </submittedName>
</protein>
<feature type="region of interest" description="Disordered" evidence="1">
    <location>
        <begin position="99"/>
        <end position="171"/>
    </location>
</feature>
<organism evidence="3 4">
    <name type="scientific">Pycnococcus provasolii</name>
    <dbReference type="NCBI Taxonomy" id="41880"/>
    <lineage>
        <taxon>Eukaryota</taxon>
        <taxon>Viridiplantae</taxon>
        <taxon>Chlorophyta</taxon>
        <taxon>Pseudoscourfieldiophyceae</taxon>
        <taxon>Pseudoscourfieldiales</taxon>
        <taxon>Pycnococcaceae</taxon>
        <taxon>Pycnococcus</taxon>
    </lineage>
</organism>
<dbReference type="Proteomes" id="UP000660262">
    <property type="component" value="Unassembled WGS sequence"/>
</dbReference>
<proteinExistence type="predicted"/>
<evidence type="ECO:0000256" key="2">
    <source>
        <dbReference type="SAM" id="Phobius"/>
    </source>
</evidence>
<feature type="transmembrane region" description="Helical" evidence="2">
    <location>
        <begin position="308"/>
        <end position="329"/>
    </location>
</feature>
<evidence type="ECO:0000256" key="1">
    <source>
        <dbReference type="SAM" id="MobiDB-lite"/>
    </source>
</evidence>